<dbReference type="PANTHER" id="PTHR13806">
    <property type="entry name" value="FLOTILLIN-RELATED"/>
    <property type="match status" value="1"/>
</dbReference>
<dbReference type="OrthoDB" id="9786220at2"/>
<dbReference type="InterPro" id="IPR036013">
    <property type="entry name" value="Band_7/SPFH_dom_sf"/>
</dbReference>
<dbReference type="InterPro" id="IPR001107">
    <property type="entry name" value="Band_7"/>
</dbReference>
<evidence type="ECO:0000256" key="5">
    <source>
        <dbReference type="SAM" id="Phobius"/>
    </source>
</evidence>
<dbReference type="RefSeq" id="WP_093180654.1">
    <property type="nucleotide sequence ID" value="NZ_FMYH01000001.1"/>
</dbReference>
<keyword evidence="5" id="KW-1133">Transmembrane helix</keyword>
<dbReference type="PANTHER" id="PTHR13806:SF46">
    <property type="entry name" value="FLOTILLIN-1-RELATED"/>
    <property type="match status" value="1"/>
</dbReference>
<dbReference type="GO" id="GO:0005886">
    <property type="term" value="C:plasma membrane"/>
    <property type="evidence" value="ECO:0007669"/>
    <property type="project" value="TreeGrafter"/>
</dbReference>
<keyword evidence="5" id="KW-0812">Transmembrane</keyword>
<sequence>MTDQTITIIAIAALVIAFFAVLIFIANRIRRVPPNEALIIVGRGAGKKISEEGGQRVVVGGRVFVWPILQQGFSISLEQRQIGITVEGVDKNRIKIAIKASINFKVRGDEEGVRRAGQRFLSQQGTLTEIIKESLEGSLRSIVGDMTIEQIISDRKGLSDRVVDSTKTDLSEQGLQVDLLNISDISTPGSDYLANLGRAENARARQVAEVSEAEAQRASEFAAIEAQEQVAERRKAFELKQATIKAQTDRANAEANAAGQLARAEQDRLVATQQREALAEQAKVTEEELDISIRKPAEADAYATVQRANAERDAANAATEADAFKRTTIAQANKTAALQDAEANAEAVRRAGEAERDRQVALAVGIRAEGEARGAATEAEGRAEAIAMDAKAEALKKYGEAALVQELIERLPEIVRAAAEPIGNIQGMTVISTDGASAITKNVASVLSEGQGVIKQLTGVDINQLIANLAGSKLTGSSTPSGPSA</sequence>
<protein>
    <submittedName>
        <fullName evidence="7">Flotillin</fullName>
    </submittedName>
</protein>
<dbReference type="STRING" id="1814289.SAMN05216410_0593"/>
<reference evidence="7 8" key="1">
    <citation type="submission" date="2016-09" db="EMBL/GenBank/DDBJ databases">
        <authorList>
            <person name="Capua I."/>
            <person name="De Benedictis P."/>
            <person name="Joannis T."/>
            <person name="Lombin L.H."/>
            <person name="Cattoli G."/>
        </authorList>
    </citation>
    <scope>NUCLEOTIDE SEQUENCE [LARGE SCALE GENOMIC DNA]</scope>
    <source>
        <strain evidence="7 8">ISLP-3</strain>
    </source>
</reference>
<dbReference type="AlphaFoldDB" id="A0A1G6GYW6"/>
<dbReference type="EMBL" id="FMYH01000001">
    <property type="protein sequence ID" value="SDB87260.1"/>
    <property type="molecule type" value="Genomic_DNA"/>
</dbReference>
<feature type="transmembrane region" description="Helical" evidence="5">
    <location>
        <begin position="6"/>
        <end position="26"/>
    </location>
</feature>
<accession>A0A1G6GYW6</accession>
<evidence type="ECO:0000313" key="8">
    <source>
        <dbReference type="Proteomes" id="UP000199039"/>
    </source>
</evidence>
<dbReference type="GO" id="GO:0002020">
    <property type="term" value="F:protease binding"/>
    <property type="evidence" value="ECO:0007669"/>
    <property type="project" value="TreeGrafter"/>
</dbReference>
<gene>
    <name evidence="7" type="ORF">SAMN05216410_0593</name>
</gene>
<feature type="coiled-coil region" evidence="4">
    <location>
        <begin position="307"/>
        <end position="358"/>
    </location>
</feature>
<organism evidence="7 8">
    <name type="scientific">Sanguibacter gelidistatuariae</name>
    <dbReference type="NCBI Taxonomy" id="1814289"/>
    <lineage>
        <taxon>Bacteria</taxon>
        <taxon>Bacillati</taxon>
        <taxon>Actinomycetota</taxon>
        <taxon>Actinomycetes</taxon>
        <taxon>Micrococcales</taxon>
        <taxon>Sanguibacteraceae</taxon>
        <taxon>Sanguibacter</taxon>
    </lineage>
</organism>
<feature type="domain" description="Band 7" evidence="6">
    <location>
        <begin position="27"/>
        <end position="200"/>
    </location>
</feature>
<evidence type="ECO:0000256" key="1">
    <source>
        <dbReference type="ARBA" id="ARBA00004370"/>
    </source>
</evidence>
<proteinExistence type="inferred from homology"/>
<dbReference type="GO" id="GO:0072659">
    <property type="term" value="P:protein localization to plasma membrane"/>
    <property type="evidence" value="ECO:0007669"/>
    <property type="project" value="TreeGrafter"/>
</dbReference>
<dbReference type="InterPro" id="IPR027705">
    <property type="entry name" value="Flotillin_fam"/>
</dbReference>
<dbReference type="Gene3D" id="3.30.479.30">
    <property type="entry name" value="Band 7 domain"/>
    <property type="match status" value="1"/>
</dbReference>
<dbReference type="Pfam" id="PF15975">
    <property type="entry name" value="Flot"/>
    <property type="match status" value="1"/>
</dbReference>
<comment type="subcellular location">
    <subcellularLocation>
        <location evidence="1">Membrane</location>
    </subcellularLocation>
</comment>
<comment type="similarity">
    <text evidence="2">Belongs to the band 7/mec-2 family. Flotillin subfamily.</text>
</comment>
<dbReference type="Pfam" id="PF01145">
    <property type="entry name" value="Band_7"/>
    <property type="match status" value="1"/>
</dbReference>
<evidence type="ECO:0000313" key="7">
    <source>
        <dbReference type="EMBL" id="SDB87260.1"/>
    </source>
</evidence>
<keyword evidence="3 5" id="KW-0472">Membrane</keyword>
<keyword evidence="8" id="KW-1185">Reference proteome</keyword>
<evidence type="ECO:0000256" key="2">
    <source>
        <dbReference type="ARBA" id="ARBA00007161"/>
    </source>
</evidence>
<name>A0A1G6GYW6_9MICO</name>
<evidence type="ECO:0000256" key="4">
    <source>
        <dbReference type="SAM" id="Coils"/>
    </source>
</evidence>
<keyword evidence="4" id="KW-0175">Coiled coil</keyword>
<evidence type="ECO:0000256" key="3">
    <source>
        <dbReference type="ARBA" id="ARBA00023136"/>
    </source>
</evidence>
<evidence type="ECO:0000259" key="6">
    <source>
        <dbReference type="SMART" id="SM00244"/>
    </source>
</evidence>
<dbReference type="SUPFAM" id="SSF117892">
    <property type="entry name" value="Band 7/SPFH domain"/>
    <property type="match status" value="1"/>
</dbReference>
<dbReference type="SMART" id="SM00244">
    <property type="entry name" value="PHB"/>
    <property type="match status" value="1"/>
</dbReference>
<dbReference type="InterPro" id="IPR031905">
    <property type="entry name" value="Flotillin_C"/>
</dbReference>
<dbReference type="CDD" id="cd03399">
    <property type="entry name" value="SPFH_flotillin"/>
    <property type="match status" value="1"/>
</dbReference>
<dbReference type="Proteomes" id="UP000199039">
    <property type="component" value="Unassembled WGS sequence"/>
</dbReference>